<reference evidence="2" key="1">
    <citation type="submission" date="2017-02" db="EMBL/GenBank/DDBJ databases">
        <authorList>
            <person name="Varghese N."/>
            <person name="Submissions S."/>
        </authorList>
    </citation>
    <scope>NUCLEOTIDE SEQUENCE [LARGE SCALE GENOMIC DNA]</scope>
    <source>
        <strain evidence="2">DSM 22224</strain>
    </source>
</reference>
<proteinExistence type="predicted"/>
<dbReference type="EMBL" id="FUWZ01000012">
    <property type="protein sequence ID" value="SKA48428.1"/>
    <property type="molecule type" value="Genomic_DNA"/>
</dbReference>
<sequence length="49" mass="5384">MTNILKTKTVPYKVNLTFTGDTIATGTIITDTITIQSLHASRSRKDGPY</sequence>
<evidence type="ECO:0000313" key="2">
    <source>
        <dbReference type="Proteomes" id="UP000190367"/>
    </source>
</evidence>
<evidence type="ECO:0000313" key="1">
    <source>
        <dbReference type="EMBL" id="SKA48428.1"/>
    </source>
</evidence>
<accession>A0A1T4U7B9</accession>
<dbReference type="STRING" id="634771.SAMN04488128_11222"/>
<protein>
    <submittedName>
        <fullName evidence="1">Uncharacterized protein</fullName>
    </submittedName>
</protein>
<dbReference type="RefSeq" id="WP_159456274.1">
    <property type="nucleotide sequence ID" value="NZ_FUWZ01000012.1"/>
</dbReference>
<dbReference type="AlphaFoldDB" id="A0A1T4U7B9"/>
<name>A0A1T4U7B9_9BACT</name>
<keyword evidence="2" id="KW-1185">Reference proteome</keyword>
<organism evidence="1 2">
    <name type="scientific">Chitinophaga eiseniae</name>
    <dbReference type="NCBI Taxonomy" id="634771"/>
    <lineage>
        <taxon>Bacteria</taxon>
        <taxon>Pseudomonadati</taxon>
        <taxon>Bacteroidota</taxon>
        <taxon>Chitinophagia</taxon>
        <taxon>Chitinophagales</taxon>
        <taxon>Chitinophagaceae</taxon>
        <taxon>Chitinophaga</taxon>
    </lineage>
</organism>
<gene>
    <name evidence="1" type="ORF">SAMN04488128_11222</name>
</gene>
<dbReference type="Proteomes" id="UP000190367">
    <property type="component" value="Unassembled WGS sequence"/>
</dbReference>